<reference evidence="2" key="1">
    <citation type="journal article" date="2013" name="Nature">
        <title>Draft genome of the wheat A-genome progenitor Triticum urartu.</title>
        <authorList>
            <person name="Ling H.Q."/>
            <person name="Zhao S."/>
            <person name="Liu D."/>
            <person name="Wang J."/>
            <person name="Sun H."/>
            <person name="Zhang C."/>
            <person name="Fan H."/>
            <person name="Li D."/>
            <person name="Dong L."/>
            <person name="Tao Y."/>
            <person name="Gao C."/>
            <person name="Wu H."/>
            <person name="Li Y."/>
            <person name="Cui Y."/>
            <person name="Guo X."/>
            <person name="Zheng S."/>
            <person name="Wang B."/>
            <person name="Yu K."/>
            <person name="Liang Q."/>
            <person name="Yang W."/>
            <person name="Lou X."/>
            <person name="Chen J."/>
            <person name="Feng M."/>
            <person name="Jian J."/>
            <person name="Zhang X."/>
            <person name="Luo G."/>
            <person name="Jiang Y."/>
            <person name="Liu J."/>
            <person name="Wang Z."/>
            <person name="Sha Y."/>
            <person name="Zhang B."/>
            <person name="Wu H."/>
            <person name="Tang D."/>
            <person name="Shen Q."/>
            <person name="Xue P."/>
            <person name="Zou S."/>
            <person name="Wang X."/>
            <person name="Liu X."/>
            <person name="Wang F."/>
            <person name="Yang Y."/>
            <person name="An X."/>
            <person name="Dong Z."/>
            <person name="Zhang K."/>
            <person name="Zhang X."/>
            <person name="Luo M.C."/>
            <person name="Dvorak J."/>
            <person name="Tong Y."/>
            <person name="Wang J."/>
            <person name="Yang H."/>
            <person name="Li Z."/>
            <person name="Wang D."/>
            <person name="Zhang A."/>
            <person name="Wang J."/>
        </authorList>
    </citation>
    <scope>NUCLEOTIDE SEQUENCE</scope>
    <source>
        <strain evidence="2">cv. G1812</strain>
    </source>
</reference>
<reference evidence="1" key="3">
    <citation type="submission" date="2022-06" db="UniProtKB">
        <authorList>
            <consortium name="EnsemblPlants"/>
        </authorList>
    </citation>
    <scope>IDENTIFICATION</scope>
</reference>
<dbReference type="Proteomes" id="UP000015106">
    <property type="component" value="Chromosome 4"/>
</dbReference>
<evidence type="ECO:0000313" key="2">
    <source>
        <dbReference type="Proteomes" id="UP000015106"/>
    </source>
</evidence>
<keyword evidence="2" id="KW-1185">Reference proteome</keyword>
<reference evidence="1" key="2">
    <citation type="submission" date="2018-03" db="EMBL/GenBank/DDBJ databases">
        <title>The Triticum urartu genome reveals the dynamic nature of wheat genome evolution.</title>
        <authorList>
            <person name="Ling H."/>
            <person name="Ma B."/>
            <person name="Shi X."/>
            <person name="Liu H."/>
            <person name="Dong L."/>
            <person name="Sun H."/>
            <person name="Cao Y."/>
            <person name="Gao Q."/>
            <person name="Zheng S."/>
            <person name="Li Y."/>
            <person name="Yu Y."/>
            <person name="Du H."/>
            <person name="Qi M."/>
            <person name="Li Y."/>
            <person name="Yu H."/>
            <person name="Cui Y."/>
            <person name="Wang N."/>
            <person name="Chen C."/>
            <person name="Wu H."/>
            <person name="Zhao Y."/>
            <person name="Zhang J."/>
            <person name="Li Y."/>
            <person name="Zhou W."/>
            <person name="Zhang B."/>
            <person name="Hu W."/>
            <person name="Eijk M."/>
            <person name="Tang J."/>
            <person name="Witsenboer H."/>
            <person name="Zhao S."/>
            <person name="Li Z."/>
            <person name="Zhang A."/>
            <person name="Wang D."/>
            <person name="Liang C."/>
        </authorList>
    </citation>
    <scope>NUCLEOTIDE SEQUENCE [LARGE SCALE GENOMIC DNA]</scope>
    <source>
        <strain evidence="1">cv. G1812</strain>
    </source>
</reference>
<accession>A0A8R7U616</accession>
<dbReference type="Gramene" id="TuG1812G0400001504.01.T01">
    <property type="protein sequence ID" value="TuG1812G0400001504.01.T01.cds433746"/>
    <property type="gene ID" value="TuG1812G0400001504.01"/>
</dbReference>
<dbReference type="AlphaFoldDB" id="A0A8R7U616"/>
<proteinExistence type="predicted"/>
<dbReference type="EnsemblPlants" id="TuG1812G0400001504.01.T01">
    <property type="protein sequence ID" value="TuG1812G0400001504.01.T01.cds433746"/>
    <property type="gene ID" value="TuG1812G0400001504.01"/>
</dbReference>
<organism evidence="1 2">
    <name type="scientific">Triticum urartu</name>
    <name type="common">Red wild einkorn</name>
    <name type="synonym">Crithodium urartu</name>
    <dbReference type="NCBI Taxonomy" id="4572"/>
    <lineage>
        <taxon>Eukaryota</taxon>
        <taxon>Viridiplantae</taxon>
        <taxon>Streptophyta</taxon>
        <taxon>Embryophyta</taxon>
        <taxon>Tracheophyta</taxon>
        <taxon>Spermatophyta</taxon>
        <taxon>Magnoliopsida</taxon>
        <taxon>Liliopsida</taxon>
        <taxon>Poales</taxon>
        <taxon>Poaceae</taxon>
        <taxon>BOP clade</taxon>
        <taxon>Pooideae</taxon>
        <taxon>Triticodae</taxon>
        <taxon>Triticeae</taxon>
        <taxon>Triticinae</taxon>
        <taxon>Triticum</taxon>
    </lineage>
</organism>
<protein>
    <submittedName>
        <fullName evidence="1">Uncharacterized protein</fullName>
    </submittedName>
</protein>
<name>A0A8R7U616_TRIUA</name>
<evidence type="ECO:0000313" key="1">
    <source>
        <dbReference type="EnsemblPlants" id="TuG1812G0400001504.01.T01.cds433746"/>
    </source>
</evidence>
<sequence>MVTSYPCRHGIEYPPFPPLQQPTVIHVDEKVLVVEALNLILHKLNNSRAQWHLPQPSPVAPHLPLLISLRPIHPICTLAGNDIQGTWPEDIPLDEQPVVIVTGDGRIQHVELRRIGEECLPESCHEERRAIGSIHNAVNEHIRPHVANVGKDHVSGARDVLPVHDNTFVHQVAETTLAGDDEHLIWVDI</sequence>